<gene>
    <name evidence="2" type="ORF">DFP97_12215</name>
</gene>
<evidence type="ECO:0000313" key="3">
    <source>
        <dbReference type="Proteomes" id="UP000252415"/>
    </source>
</evidence>
<evidence type="ECO:0000313" key="2">
    <source>
        <dbReference type="EMBL" id="RCW41579.1"/>
    </source>
</evidence>
<name>A0A368VL41_9BACL</name>
<dbReference type="RefSeq" id="WP_114383678.1">
    <property type="nucleotide sequence ID" value="NZ_QPJD01000022.1"/>
</dbReference>
<evidence type="ECO:0000256" key="1">
    <source>
        <dbReference type="SAM" id="SignalP"/>
    </source>
</evidence>
<keyword evidence="3" id="KW-1185">Reference proteome</keyword>
<keyword evidence="1" id="KW-0732">Signal</keyword>
<feature type="chain" id="PRO_5039191779" evidence="1">
    <location>
        <begin position="24"/>
        <end position="257"/>
    </location>
</feature>
<accession>A0A368VL41</accession>
<dbReference type="AlphaFoldDB" id="A0A368VL41"/>
<dbReference type="OrthoDB" id="2679519at2"/>
<dbReference type="Proteomes" id="UP000252415">
    <property type="component" value="Unassembled WGS sequence"/>
</dbReference>
<sequence length="257" mass="29032">MKKLLSVMMMMMVLVGLSSSMVAAQSQQQEKPVYIEKADKILNSDLTYEQKIEKLQKLGWKTIQKEPEVQPLTLGGYASISHTVMGPSQSGYKYLVISNWNYNTSSGGWDTTGIKALDTYAIGIVDLDGKPVNRQPEYPGIWVKDQGDESFSGYGWSSQSFSSGMTYNIQDAVLLNNSGGYDYVGSKGEAWFYIDKPTSVSPWYFRSDWKHTWSSTETILESLSIAYPWNVVATWKNNITPQKWDKTWQTSISFTQP</sequence>
<feature type="signal peptide" evidence="1">
    <location>
        <begin position="1"/>
        <end position="23"/>
    </location>
</feature>
<dbReference type="EMBL" id="QPJD01000022">
    <property type="protein sequence ID" value="RCW41579.1"/>
    <property type="molecule type" value="Genomic_DNA"/>
</dbReference>
<proteinExistence type="predicted"/>
<protein>
    <submittedName>
        <fullName evidence="2">Uncharacterized protein</fullName>
    </submittedName>
</protein>
<organism evidence="2 3">
    <name type="scientific">Paenibacillus prosopidis</name>
    <dbReference type="NCBI Taxonomy" id="630520"/>
    <lineage>
        <taxon>Bacteria</taxon>
        <taxon>Bacillati</taxon>
        <taxon>Bacillota</taxon>
        <taxon>Bacilli</taxon>
        <taxon>Bacillales</taxon>
        <taxon>Paenibacillaceae</taxon>
        <taxon>Paenibacillus</taxon>
    </lineage>
</organism>
<comment type="caution">
    <text evidence="2">The sequence shown here is derived from an EMBL/GenBank/DDBJ whole genome shotgun (WGS) entry which is preliminary data.</text>
</comment>
<reference evidence="2 3" key="1">
    <citation type="submission" date="2018-07" db="EMBL/GenBank/DDBJ databases">
        <title>Genomic Encyclopedia of Type Strains, Phase III (KMG-III): the genomes of soil and plant-associated and newly described type strains.</title>
        <authorList>
            <person name="Whitman W."/>
        </authorList>
    </citation>
    <scope>NUCLEOTIDE SEQUENCE [LARGE SCALE GENOMIC DNA]</scope>
    <source>
        <strain evidence="2 3">CECT 7506</strain>
    </source>
</reference>